<protein>
    <submittedName>
        <fullName evidence="2">Putative phage protein</fullName>
    </submittedName>
</protein>
<evidence type="ECO:0000313" key="2">
    <source>
        <dbReference type="EMBL" id="CDT53967.1"/>
    </source>
</evidence>
<evidence type="ECO:0000313" key="1">
    <source>
        <dbReference type="EMBL" id="CDS83496.1"/>
    </source>
</evidence>
<organism evidence="2">
    <name type="scientific">Clostridioides difficile</name>
    <name type="common">Peptoclostridium difficile</name>
    <dbReference type="NCBI Taxonomy" id="1496"/>
    <lineage>
        <taxon>Bacteria</taxon>
        <taxon>Bacillati</taxon>
        <taxon>Bacillota</taxon>
        <taxon>Clostridia</taxon>
        <taxon>Peptostreptococcales</taxon>
        <taxon>Peptostreptococcaceae</taxon>
        <taxon>Clostridioides</taxon>
    </lineage>
</organism>
<reference evidence="3" key="2">
    <citation type="journal article" date="2018" name="Genome Biol.">
        <title>SKESA: strategic k-mer extension for scrupulous assemblies.</title>
        <authorList>
            <person name="Souvorov A."/>
            <person name="Agarwala R."/>
            <person name="Lipman D.J."/>
        </authorList>
    </citation>
    <scope>NUCLEOTIDE SEQUENCE</scope>
    <source>
        <strain evidence="3">HN1000</strain>
    </source>
</reference>
<accession>A0A069ASE7</accession>
<dbReference type="KEGG" id="pdf:CD630DERM_04401"/>
<dbReference type="GeneID" id="66352946"/>
<gene>
    <name evidence="2" type="ORF">BN1095_550065</name>
    <name evidence="1" type="ORF">BN1096_180062</name>
    <name evidence="3" type="ORF">KRM00_002301</name>
</gene>
<dbReference type="AlphaFoldDB" id="A0A069ASE7"/>
<dbReference type="Proteomes" id="UP000878956">
    <property type="component" value="Unassembled WGS sequence"/>
</dbReference>
<name>A0A069ASE7_CLODI</name>
<reference evidence="2" key="1">
    <citation type="submission" date="2014-07" db="EMBL/GenBank/DDBJ databases">
        <authorList>
            <person name="Monot Marc"/>
        </authorList>
    </citation>
    <scope>NUCLEOTIDE SEQUENCE</scope>
    <source>
        <strain evidence="2">7032989</strain>
    </source>
</reference>
<dbReference type="EMBL" id="DAEPXK010000023">
    <property type="protein sequence ID" value="HBH1542809.1"/>
    <property type="molecule type" value="Genomic_DNA"/>
</dbReference>
<dbReference type="EMBL" id="LK932467">
    <property type="protein sequence ID" value="CDS83496.1"/>
    <property type="molecule type" value="Genomic_DNA"/>
</dbReference>
<reference evidence="3" key="3">
    <citation type="submission" date="2021-06" db="EMBL/GenBank/DDBJ databases">
        <authorList>
            <consortium name="NCBI Pathogen Detection Project"/>
        </authorList>
    </citation>
    <scope>NUCLEOTIDE SEQUENCE</scope>
    <source>
        <strain evidence="3">HN1000</strain>
    </source>
</reference>
<evidence type="ECO:0000313" key="3">
    <source>
        <dbReference type="EMBL" id="HBH1542809.1"/>
    </source>
</evidence>
<proteinExistence type="predicted"/>
<sequence length="46" mass="5306">MENLMMSIITGVIASYIYDKLKSHSERPTKSGWELNIKFQKSKSSK</sequence>
<dbReference type="EMBL" id="LK933238">
    <property type="protein sequence ID" value="CDT53967.1"/>
    <property type="molecule type" value="Genomic_DNA"/>
</dbReference>
<dbReference type="RefSeq" id="WP_003434654.1">
    <property type="nucleotide sequence ID" value="NZ_AP031492.1"/>
</dbReference>